<organism evidence="1 2">
    <name type="scientific">Haloprofundus marisrubri</name>
    <dbReference type="NCBI Taxonomy" id="1514971"/>
    <lineage>
        <taxon>Archaea</taxon>
        <taxon>Methanobacteriati</taxon>
        <taxon>Methanobacteriota</taxon>
        <taxon>Stenosarchaea group</taxon>
        <taxon>Halobacteria</taxon>
        <taxon>Halobacteriales</taxon>
        <taxon>Haloferacaceae</taxon>
        <taxon>Haloprofundus</taxon>
    </lineage>
</organism>
<accession>A0A0W1R7Z0</accession>
<dbReference type="Proteomes" id="UP000054387">
    <property type="component" value="Unassembled WGS sequence"/>
</dbReference>
<dbReference type="AlphaFoldDB" id="A0A0W1R7Z0"/>
<gene>
    <name evidence="1" type="ORF">AUR64_15700</name>
</gene>
<keyword evidence="2" id="KW-1185">Reference proteome</keyword>
<comment type="caution">
    <text evidence="1">The sequence shown here is derived from an EMBL/GenBank/DDBJ whole genome shotgun (WGS) entry which is preliminary data.</text>
</comment>
<dbReference type="EMBL" id="LOPU01000029">
    <property type="protein sequence ID" value="KTG09234.1"/>
    <property type="molecule type" value="Genomic_DNA"/>
</dbReference>
<name>A0A0W1R7Z0_9EURY</name>
<dbReference type="InterPro" id="IPR058821">
    <property type="entry name" value="Double_WHD-containing_halo"/>
</dbReference>
<dbReference type="Pfam" id="PF25947">
    <property type="entry name" value="WHD_halo_double"/>
    <property type="match status" value="1"/>
</dbReference>
<dbReference type="OrthoDB" id="170219at2157"/>
<protein>
    <submittedName>
        <fullName evidence="1">Uncharacterized protein</fullName>
    </submittedName>
</protein>
<reference evidence="1 2" key="1">
    <citation type="submission" date="2015-12" db="EMBL/GenBank/DDBJ databases">
        <title>Haloprofundus marisrubri gen. nov., sp. nov., an extremely halophilic archaeon isolated from the Discovery deep brine-seawater interface in the Red Sea.</title>
        <authorList>
            <person name="Zhang G."/>
            <person name="Stingl U."/>
            <person name="Rashid M."/>
        </authorList>
    </citation>
    <scope>NUCLEOTIDE SEQUENCE [LARGE SCALE GENOMIC DNA]</scope>
    <source>
        <strain evidence="1 2">SB9</strain>
    </source>
</reference>
<sequence length="162" mass="18620">MQFKLVPPAPDDLSVVADAQKAVPLVPDSEDDCCERLMRRVGFPSRDAARTWLTFLRALELATETQTGFKRLRTDPTPEHLRDAFTRRVFAAEELLAVLVAAEEPVSADEAYARVRDRVPQWEHFKNPERWEEIWGERVADILEWFVLLGLAERRDGGYVRA</sequence>
<proteinExistence type="predicted"/>
<evidence type="ECO:0000313" key="1">
    <source>
        <dbReference type="EMBL" id="KTG09234.1"/>
    </source>
</evidence>
<dbReference type="RefSeq" id="WP_058582716.1">
    <property type="nucleotide sequence ID" value="NZ_LOPU01000029.1"/>
</dbReference>
<evidence type="ECO:0000313" key="2">
    <source>
        <dbReference type="Proteomes" id="UP000054387"/>
    </source>
</evidence>